<evidence type="ECO:0000256" key="1">
    <source>
        <dbReference type="SAM" id="SignalP"/>
    </source>
</evidence>
<keyword evidence="2" id="KW-1185">Reference proteome</keyword>
<dbReference type="Proteomes" id="UP000001819">
    <property type="component" value="Chromosome X"/>
</dbReference>
<dbReference type="RefSeq" id="XP_001354616.3">
    <property type="nucleotide sequence ID" value="XM_001354580.4"/>
</dbReference>
<keyword evidence="1" id="KW-0732">Signal</keyword>
<organism evidence="2 3">
    <name type="scientific">Drosophila pseudoobscura pseudoobscura</name>
    <name type="common">Fruit fly</name>
    <dbReference type="NCBI Taxonomy" id="46245"/>
    <lineage>
        <taxon>Eukaryota</taxon>
        <taxon>Metazoa</taxon>
        <taxon>Ecdysozoa</taxon>
        <taxon>Arthropoda</taxon>
        <taxon>Hexapoda</taxon>
        <taxon>Insecta</taxon>
        <taxon>Pterygota</taxon>
        <taxon>Neoptera</taxon>
        <taxon>Endopterygota</taxon>
        <taxon>Diptera</taxon>
        <taxon>Brachycera</taxon>
        <taxon>Muscomorpha</taxon>
        <taxon>Ephydroidea</taxon>
        <taxon>Drosophilidae</taxon>
        <taxon>Drosophila</taxon>
        <taxon>Sophophora</taxon>
    </lineage>
</organism>
<dbReference type="KEGG" id="dpo:4815216"/>
<feature type="signal peptide" evidence="1">
    <location>
        <begin position="1"/>
        <end position="19"/>
    </location>
</feature>
<reference evidence="3" key="1">
    <citation type="submission" date="2025-08" db="UniProtKB">
        <authorList>
            <consortium name="RefSeq"/>
        </authorList>
    </citation>
    <scope>IDENTIFICATION</scope>
    <source>
        <strain evidence="3">MV-25-SWS-2005</strain>
        <tissue evidence="3">Whole body</tissue>
    </source>
</reference>
<accession>A0A6I8UFF2</accession>
<dbReference type="ExpressionAtlas" id="A0A6I8UFF2">
    <property type="expression patterns" value="baseline"/>
</dbReference>
<protein>
    <submittedName>
        <fullName evidence="3">Uncharacterized protein</fullName>
    </submittedName>
</protein>
<name>A0A6I8UFF2_DROPS</name>
<dbReference type="InParanoid" id="A0A6I8UFF2"/>
<feature type="chain" id="PRO_5026064090" evidence="1">
    <location>
        <begin position="20"/>
        <end position="200"/>
    </location>
</feature>
<dbReference type="AlphaFoldDB" id="A0A6I8UFF2"/>
<evidence type="ECO:0000313" key="2">
    <source>
        <dbReference type="Proteomes" id="UP000001819"/>
    </source>
</evidence>
<gene>
    <name evidence="3" type="primary">LOC4815216</name>
</gene>
<sequence>MKFTIFFLGLGLCLLGVNALVLPYPNENMSPELYDVTEDGLVDIEPFGVLRILLKSIELSLRTVKGFNCIVKWVTGIKGSATQFNSDVVLCGTTASKDVTNLINANLNIIKTANNIINYKSTVCASAEDADQKITHNCFLKTLHQVWLLRRQVQNVITLASKLPQTAPNAGACVKEAVTTLTNYYTLFPQNISNCSKLTS</sequence>
<evidence type="ECO:0000313" key="3">
    <source>
        <dbReference type="RefSeq" id="XP_001354616.3"/>
    </source>
</evidence>
<dbReference type="FunCoup" id="A0A6I8UFF2">
    <property type="interactions" value="3"/>
</dbReference>
<proteinExistence type="predicted"/>